<dbReference type="EMBL" id="BSTI01000011">
    <property type="protein sequence ID" value="GLY68226.1"/>
    <property type="molecule type" value="Genomic_DNA"/>
</dbReference>
<sequence>MGVDHDEARALAYRCHRATDSLHSLLYFAPEAEERFTAAGLRPGRMGYFASRSAPMGAVGPGVVAATFYNFNPEVIARHIPRAWSLAKPEQVLAARADAVDVVMRRLLGEAVSSPELAEAAELARAATEGCTAEGRPLYAGNAELDWPAEPHAVLWHAITLLREFRGDGHIAALVANGLGGLPALVTHVATGKSFRPVFAKSLRGWSDEQWAGAVARLQAEGILEGEALTDRGVELRARIEDQTNAAAVGPWLVLGAERSARLAELCRELSRTAIAAGAYPPDLFAAPRV</sequence>
<dbReference type="AlphaFoldDB" id="A0A9W6VJ82"/>
<evidence type="ECO:0008006" key="3">
    <source>
        <dbReference type="Google" id="ProtNLM"/>
    </source>
</evidence>
<dbReference type="NCBIfam" id="NF047719">
    <property type="entry name" value="SCO6745_fam_HTH"/>
    <property type="match status" value="1"/>
</dbReference>
<proteinExistence type="predicted"/>
<gene>
    <name evidence="1" type="ORF">Atai01_48450</name>
</gene>
<protein>
    <recommendedName>
        <fullName evidence="3">SalK</fullName>
    </recommendedName>
</protein>
<accession>A0A9W6VJ82</accession>
<keyword evidence="2" id="KW-1185">Reference proteome</keyword>
<dbReference type="Proteomes" id="UP001165136">
    <property type="component" value="Unassembled WGS sequence"/>
</dbReference>
<organism evidence="1 2">
    <name type="scientific">Amycolatopsis taiwanensis</name>
    <dbReference type="NCBI Taxonomy" id="342230"/>
    <lineage>
        <taxon>Bacteria</taxon>
        <taxon>Bacillati</taxon>
        <taxon>Actinomycetota</taxon>
        <taxon>Actinomycetes</taxon>
        <taxon>Pseudonocardiales</taxon>
        <taxon>Pseudonocardiaceae</taxon>
        <taxon>Amycolatopsis</taxon>
    </lineage>
</organism>
<dbReference type="Pfam" id="PF21863">
    <property type="entry name" value="HTH_67"/>
    <property type="match status" value="1"/>
</dbReference>
<name>A0A9W6VJ82_9PSEU</name>
<evidence type="ECO:0000313" key="1">
    <source>
        <dbReference type="EMBL" id="GLY68226.1"/>
    </source>
</evidence>
<evidence type="ECO:0000313" key="2">
    <source>
        <dbReference type="Proteomes" id="UP001165136"/>
    </source>
</evidence>
<comment type="caution">
    <text evidence="1">The sequence shown here is derived from an EMBL/GenBank/DDBJ whole genome shotgun (WGS) entry which is preliminary data.</text>
</comment>
<dbReference type="InterPro" id="IPR054058">
    <property type="entry name" value="HTH_67"/>
</dbReference>
<reference evidence="1" key="1">
    <citation type="submission" date="2023-03" db="EMBL/GenBank/DDBJ databases">
        <title>Amycolatopsis taiwanensis NBRC 103393.</title>
        <authorList>
            <person name="Ichikawa N."/>
            <person name="Sato H."/>
            <person name="Tonouchi N."/>
        </authorList>
    </citation>
    <scope>NUCLEOTIDE SEQUENCE</scope>
    <source>
        <strain evidence="1">NBRC 103393</strain>
    </source>
</reference>